<keyword evidence="4" id="KW-1185">Reference proteome</keyword>
<evidence type="ECO:0000259" key="2">
    <source>
        <dbReference type="Pfam" id="PF14300"/>
    </source>
</evidence>
<accession>A0A3S2U1L2</accession>
<evidence type="ECO:0000313" key="3">
    <source>
        <dbReference type="EMBL" id="RVT71733.1"/>
    </source>
</evidence>
<dbReference type="Proteomes" id="UP000285211">
    <property type="component" value="Unassembled WGS sequence"/>
</dbReference>
<dbReference type="AlphaFoldDB" id="A0A3S2U1L2"/>
<keyword evidence="1" id="KW-1133">Transmembrane helix</keyword>
<keyword evidence="1" id="KW-0812">Transmembrane</keyword>
<proteinExistence type="predicted"/>
<reference evidence="3 4" key="1">
    <citation type="submission" date="2019-01" db="EMBL/GenBank/DDBJ databases">
        <authorList>
            <person name="Chen W.-M."/>
        </authorList>
    </citation>
    <scope>NUCLEOTIDE SEQUENCE [LARGE SCALE GENOMIC DNA]</scope>
    <source>
        <strain evidence="3 4">BBQ-12</strain>
    </source>
</reference>
<sequence length="202" mass="23481">MSKININPIYANKSDFFMDVLYFISCFLKLKFKIICKYLFIYLTAIIHINELYNIIKPCFSMDKFLKIQLLLLVLVFSNCTQKSSSKRGTVTEVEKVIPKANIEELEMEVNNGGFNQYFINSSGQNCYETLKALKKNGKVKTAKLLENAINIINPNHIPEKEFVEKLRKNEVEELYDEKIDAELNKLDTEFYKYANGSLTEQ</sequence>
<gene>
    <name evidence="3" type="ORF">EOD40_16675</name>
</gene>
<protein>
    <submittedName>
        <fullName evidence="3">DUF4375 domain-containing protein</fullName>
    </submittedName>
</protein>
<evidence type="ECO:0000313" key="4">
    <source>
        <dbReference type="Proteomes" id="UP000285211"/>
    </source>
</evidence>
<feature type="transmembrane region" description="Helical" evidence="1">
    <location>
        <begin position="34"/>
        <end position="53"/>
    </location>
</feature>
<dbReference type="Pfam" id="PF14300">
    <property type="entry name" value="DMP19"/>
    <property type="match status" value="1"/>
</dbReference>
<dbReference type="InterPro" id="IPR025402">
    <property type="entry name" value="DMP19_C"/>
</dbReference>
<dbReference type="OrthoDB" id="7989464at2"/>
<name>A0A3S2U1L2_9FLAO</name>
<organism evidence="3 4">
    <name type="scientific">Flavobacterium sufflavum</name>
    <dbReference type="NCBI Taxonomy" id="1921138"/>
    <lineage>
        <taxon>Bacteria</taxon>
        <taxon>Pseudomonadati</taxon>
        <taxon>Bacteroidota</taxon>
        <taxon>Flavobacteriia</taxon>
        <taxon>Flavobacteriales</taxon>
        <taxon>Flavobacteriaceae</taxon>
        <taxon>Flavobacterium</taxon>
    </lineage>
</organism>
<dbReference type="EMBL" id="SACJ01000015">
    <property type="protein sequence ID" value="RVT71733.1"/>
    <property type="molecule type" value="Genomic_DNA"/>
</dbReference>
<evidence type="ECO:0000256" key="1">
    <source>
        <dbReference type="SAM" id="Phobius"/>
    </source>
</evidence>
<feature type="domain" description="DNA mimic protein DMP19 C-terminal" evidence="2">
    <location>
        <begin position="103"/>
        <end position="194"/>
    </location>
</feature>
<comment type="caution">
    <text evidence="3">The sequence shown here is derived from an EMBL/GenBank/DDBJ whole genome shotgun (WGS) entry which is preliminary data.</text>
</comment>
<keyword evidence="1" id="KW-0472">Membrane</keyword>
<dbReference type="Gene3D" id="1.20.1420.60">
    <property type="match status" value="1"/>
</dbReference>